<dbReference type="InterPro" id="IPR036864">
    <property type="entry name" value="Zn2-C6_fun-type_DNA-bd_sf"/>
</dbReference>
<dbReference type="Gene3D" id="4.10.240.10">
    <property type="entry name" value="Zn(2)-C6 fungal-type DNA-binding domain"/>
    <property type="match status" value="1"/>
</dbReference>
<dbReference type="Proteomes" id="UP000193986">
    <property type="component" value="Unassembled WGS sequence"/>
</dbReference>
<dbReference type="Pfam" id="PF00172">
    <property type="entry name" value="Zn_clus"/>
    <property type="match status" value="1"/>
</dbReference>
<feature type="domain" description="Zn(2)-C6 fungal-type" evidence="3">
    <location>
        <begin position="26"/>
        <end position="57"/>
    </location>
</feature>
<reference evidence="4 5" key="1">
    <citation type="submission" date="2016-07" db="EMBL/GenBank/DDBJ databases">
        <title>Pervasive Adenine N6-methylation of Active Genes in Fungi.</title>
        <authorList>
            <consortium name="DOE Joint Genome Institute"/>
            <person name="Mondo S.J."/>
            <person name="Dannebaum R.O."/>
            <person name="Kuo R.C."/>
            <person name="Labutti K."/>
            <person name="Haridas S."/>
            <person name="Kuo A."/>
            <person name="Salamov A."/>
            <person name="Ahrendt S.R."/>
            <person name="Lipzen A."/>
            <person name="Sullivan W."/>
            <person name="Andreopoulos W.B."/>
            <person name="Clum A."/>
            <person name="Lindquist E."/>
            <person name="Daum C."/>
            <person name="Ramamoorthy G.K."/>
            <person name="Gryganskyi A."/>
            <person name="Culley D."/>
            <person name="Magnuson J.K."/>
            <person name="James T.Y."/>
            <person name="O'Malley M.A."/>
            <person name="Stajich J.E."/>
            <person name="Spatafora J.W."/>
            <person name="Visel A."/>
            <person name="Grigoriev I.V."/>
        </authorList>
    </citation>
    <scope>NUCLEOTIDE SEQUENCE [LARGE SCALE GENOMIC DNA]</scope>
    <source>
        <strain evidence="4 5">68-887.2</strain>
    </source>
</reference>
<dbReference type="EMBL" id="MCFC01000051">
    <property type="protein sequence ID" value="ORY26027.1"/>
    <property type="molecule type" value="Genomic_DNA"/>
</dbReference>
<evidence type="ECO:0000313" key="5">
    <source>
        <dbReference type="Proteomes" id="UP000193986"/>
    </source>
</evidence>
<keyword evidence="5" id="KW-1185">Reference proteome</keyword>
<dbReference type="OrthoDB" id="3364175at2759"/>
<organism evidence="4 5">
    <name type="scientific">Naematelia encephala</name>
    <dbReference type="NCBI Taxonomy" id="71784"/>
    <lineage>
        <taxon>Eukaryota</taxon>
        <taxon>Fungi</taxon>
        <taxon>Dikarya</taxon>
        <taxon>Basidiomycota</taxon>
        <taxon>Agaricomycotina</taxon>
        <taxon>Tremellomycetes</taxon>
        <taxon>Tremellales</taxon>
        <taxon>Naemateliaceae</taxon>
        <taxon>Naematelia</taxon>
    </lineage>
</organism>
<dbReference type="InterPro" id="IPR050613">
    <property type="entry name" value="Sec_Metabolite_Reg"/>
</dbReference>
<dbReference type="GO" id="GO:0000981">
    <property type="term" value="F:DNA-binding transcription factor activity, RNA polymerase II-specific"/>
    <property type="evidence" value="ECO:0007669"/>
    <property type="project" value="InterPro"/>
</dbReference>
<dbReference type="GO" id="GO:0005634">
    <property type="term" value="C:nucleus"/>
    <property type="evidence" value="ECO:0007669"/>
    <property type="project" value="UniProtKB-SubCell"/>
</dbReference>
<protein>
    <recommendedName>
        <fullName evidence="3">Zn(2)-C6 fungal-type domain-containing protein</fullName>
    </recommendedName>
</protein>
<dbReference type="CDD" id="cd12148">
    <property type="entry name" value="fungal_TF_MHR"/>
    <property type="match status" value="1"/>
</dbReference>
<dbReference type="AlphaFoldDB" id="A0A1Y2AUZ2"/>
<dbReference type="PANTHER" id="PTHR31001">
    <property type="entry name" value="UNCHARACTERIZED TRANSCRIPTIONAL REGULATORY PROTEIN"/>
    <property type="match status" value="1"/>
</dbReference>
<dbReference type="InParanoid" id="A0A1Y2AUZ2"/>
<dbReference type="SUPFAM" id="SSF57701">
    <property type="entry name" value="Zn2/Cys6 DNA-binding domain"/>
    <property type="match status" value="1"/>
</dbReference>
<evidence type="ECO:0000313" key="4">
    <source>
        <dbReference type="EMBL" id="ORY26027.1"/>
    </source>
</evidence>
<dbReference type="PROSITE" id="PS00463">
    <property type="entry name" value="ZN2_CY6_FUNGAL_1"/>
    <property type="match status" value="1"/>
</dbReference>
<evidence type="ECO:0000256" key="1">
    <source>
        <dbReference type="ARBA" id="ARBA00004123"/>
    </source>
</evidence>
<proteinExistence type="predicted"/>
<evidence type="ECO:0000256" key="2">
    <source>
        <dbReference type="ARBA" id="ARBA00023242"/>
    </source>
</evidence>
<dbReference type="STRING" id="71784.A0A1Y2AUZ2"/>
<evidence type="ECO:0000259" key="3">
    <source>
        <dbReference type="PROSITE" id="PS50048"/>
    </source>
</evidence>
<comment type="subcellular location">
    <subcellularLocation>
        <location evidence="1">Nucleus</location>
    </subcellularLocation>
</comment>
<gene>
    <name evidence="4" type="ORF">BCR39DRAFT_542271</name>
</gene>
<dbReference type="InterPro" id="IPR001138">
    <property type="entry name" value="Zn2Cys6_DnaBD"/>
</dbReference>
<dbReference type="PROSITE" id="PS50048">
    <property type="entry name" value="ZN2_CY6_FUNGAL_2"/>
    <property type="match status" value="1"/>
</dbReference>
<accession>A0A1Y2AUZ2</accession>
<comment type="caution">
    <text evidence="4">The sequence shown here is derived from an EMBL/GenBank/DDBJ whole genome shotgun (WGS) entry which is preliminary data.</text>
</comment>
<dbReference type="GO" id="GO:0008270">
    <property type="term" value="F:zinc ion binding"/>
    <property type="evidence" value="ECO:0007669"/>
    <property type="project" value="InterPro"/>
</dbReference>
<dbReference type="CDD" id="cd00067">
    <property type="entry name" value="GAL4"/>
    <property type="match status" value="1"/>
</dbReference>
<name>A0A1Y2AUZ2_9TREE</name>
<dbReference type="SMART" id="SM00066">
    <property type="entry name" value="GAL4"/>
    <property type="match status" value="1"/>
</dbReference>
<keyword evidence="2" id="KW-0539">Nucleus</keyword>
<sequence>MSSPYSAPNNKIESVTTRQRQRAPVSCVQCARKKIKCDRTQPCSPCRMRNQTDSCSYVSSSATLHKTVVASERPISQHRLVPTEHRLDPDVERSISEEVPQGEHRPLPDVRRQHAGDTVVAHLEDFMTSGSMAEKLGFSSPTPMGHDNLSSNVIPNIPPGVIAEYPSIRRLVVPAISAMYEPLFGAVLDTLPADAQLLEVGIARYFSHAAWECPIIHQTVFMQEYHAFRLLVGLGHRSHIDPLWVAVLFMMLAMAFDTYERVEQIAEVSTDVPDFVALSDTLRRSACAALECGDWMGRPKVRTVQVSATVMRLITEALVLLISHLLFDPSPGAVDRGDKYTACAVFTCHRLGWHRFNDDPTYAPGSASFEDLALVDASPIYLRHQALLLLHAALTVSNENHRNPPAFELENVTSPLPDNLDFNQLFLDQQDLPQPLPYFSDASIINLLYQRSAITRRQSQLNRQGRMPSWRDLSDLDSRLMSLVRRYDLDSASPTEAVSHSWARLSALHHICTKRILLFRPCLGSVNAGSLPPDQMDKIRDVLHAAARTLLQCAMRLHELGAPLIRGCFHLMHVQSALFVLFRLSWAESTLDTVDSQLIAAVTGLFDSYTESVRPHIRHAAFVAHTTARLLSETFLTRTRFLGSDESFTHALERIRHVVKRQEDQRRKLSVSASTNDFGELLNQLLEDASGTNDVWFSPSSAEVLLSASLPMEWRS</sequence>